<dbReference type="AlphaFoldDB" id="A0A843W575"/>
<keyword evidence="4" id="KW-1185">Reference proteome</keyword>
<proteinExistence type="predicted"/>
<evidence type="ECO:0000256" key="1">
    <source>
        <dbReference type="ARBA" id="ARBA00023002"/>
    </source>
</evidence>
<dbReference type="SUPFAM" id="SSF51735">
    <property type="entry name" value="NAD(P)-binding Rossmann-fold domains"/>
    <property type="match status" value="2"/>
</dbReference>
<comment type="caution">
    <text evidence="3">The sequence shown here is derived from an EMBL/GenBank/DDBJ whole genome shotgun (WGS) entry which is preliminary data.</text>
</comment>
<feature type="domain" description="NAD-dependent epimerase/dehydratase" evidence="2">
    <location>
        <begin position="13"/>
        <end position="263"/>
    </location>
</feature>
<dbReference type="InterPro" id="IPR050425">
    <property type="entry name" value="NAD(P)_dehydrat-like"/>
</dbReference>
<name>A0A843W575_COLES</name>
<dbReference type="Pfam" id="PF01370">
    <property type="entry name" value="Epimerase"/>
    <property type="match status" value="1"/>
</dbReference>
<dbReference type="PANTHER" id="PTHR10366">
    <property type="entry name" value="NAD DEPENDENT EPIMERASE/DEHYDRATASE"/>
    <property type="match status" value="1"/>
</dbReference>
<dbReference type="InterPro" id="IPR001509">
    <property type="entry name" value="Epimerase_deHydtase"/>
</dbReference>
<protein>
    <recommendedName>
        <fullName evidence="2">NAD-dependent epimerase/dehydratase domain-containing protein</fullName>
    </recommendedName>
</protein>
<reference evidence="3" key="1">
    <citation type="submission" date="2017-07" db="EMBL/GenBank/DDBJ databases">
        <title>Taro Niue Genome Assembly and Annotation.</title>
        <authorList>
            <person name="Atibalentja N."/>
            <person name="Keating K."/>
            <person name="Fields C.J."/>
        </authorList>
    </citation>
    <scope>NUCLEOTIDE SEQUENCE</scope>
    <source>
        <strain evidence="3">Niue_2</strain>
        <tissue evidence="3">Leaf</tissue>
    </source>
</reference>
<dbReference type="OrthoDB" id="2735536at2759"/>
<dbReference type="Gene3D" id="3.40.50.720">
    <property type="entry name" value="NAD(P)-binding Rossmann-like Domain"/>
    <property type="match status" value="2"/>
</dbReference>
<evidence type="ECO:0000313" key="4">
    <source>
        <dbReference type="Proteomes" id="UP000652761"/>
    </source>
</evidence>
<keyword evidence="1" id="KW-0560">Oxidoreductase</keyword>
<dbReference type="PANTHER" id="PTHR10366:SF696">
    <property type="entry name" value="OS07G0601900 PROTEIN"/>
    <property type="match status" value="1"/>
</dbReference>
<accession>A0A843W575</accession>
<evidence type="ECO:0000259" key="2">
    <source>
        <dbReference type="Pfam" id="PF01370"/>
    </source>
</evidence>
<gene>
    <name evidence="3" type="ORF">Taro_031033</name>
</gene>
<sequence length="549" mass="59217">MENQSAVLIARRVCVVGASGRVGSWLVKKLLERGHIVHATIRNIRDPEKAGLLKRLPGADSRLHLFEADIFHPHQIDQAIHGCEFVFLVAFPTKPFSNDSERAAAAEGVLAMLQSVLSTCKGSGTVKRIIYTGSVASTSPLDEQGLFTRDFIDESCWTKPDAQIPHPSDYAKFYTSIKTASEELLTSYGAKEGELEVVILDCGVAGGDALVDSVFGVGGPLSPLTGNTALLANFVFLQNLLHSVPLVHLDDACEAHLFCMDVPLTSGSGRFLCASDYPSVEVCGSSIKGGSSKLTDMGFEYKYGGMEQILDESIKFARKSGTVKRLIYTGSVTAASPLDEHGLLSRDLVDESCWTNPDAPIPYPSGQTKFYTSTKTASEKLLTSYGTKEGENSSQLEVVVLTCGVVGGEALVDSIAGVGSILSPMTGDAPMSENLMFLQNLLGSVPLVHLDDVCEAHLFCMEVPLAGGASSRRFLCASDYPSLWDIMAHYRLKYPHLLVAEGPEMGGRRRITGGSSKLTDMGFEYKHSMEQILDESVQFAVRLGLIKDI</sequence>
<dbReference type="GO" id="GO:0016616">
    <property type="term" value="F:oxidoreductase activity, acting on the CH-OH group of donors, NAD or NADP as acceptor"/>
    <property type="evidence" value="ECO:0007669"/>
    <property type="project" value="TreeGrafter"/>
</dbReference>
<dbReference type="EMBL" id="NMUH01002172">
    <property type="protein sequence ID" value="MQL98339.1"/>
    <property type="molecule type" value="Genomic_DNA"/>
</dbReference>
<evidence type="ECO:0000313" key="3">
    <source>
        <dbReference type="EMBL" id="MQL98339.1"/>
    </source>
</evidence>
<organism evidence="3 4">
    <name type="scientific">Colocasia esculenta</name>
    <name type="common">Wild taro</name>
    <name type="synonym">Arum esculentum</name>
    <dbReference type="NCBI Taxonomy" id="4460"/>
    <lineage>
        <taxon>Eukaryota</taxon>
        <taxon>Viridiplantae</taxon>
        <taxon>Streptophyta</taxon>
        <taxon>Embryophyta</taxon>
        <taxon>Tracheophyta</taxon>
        <taxon>Spermatophyta</taxon>
        <taxon>Magnoliopsida</taxon>
        <taxon>Liliopsida</taxon>
        <taxon>Araceae</taxon>
        <taxon>Aroideae</taxon>
        <taxon>Colocasieae</taxon>
        <taxon>Colocasia</taxon>
    </lineage>
</organism>
<dbReference type="InterPro" id="IPR036291">
    <property type="entry name" value="NAD(P)-bd_dom_sf"/>
</dbReference>
<dbReference type="Proteomes" id="UP000652761">
    <property type="component" value="Unassembled WGS sequence"/>
</dbReference>